<proteinExistence type="predicted"/>
<protein>
    <submittedName>
        <fullName evidence="6">DoxX family protein</fullName>
    </submittedName>
</protein>
<keyword evidence="3 5" id="KW-1133">Transmembrane helix</keyword>
<dbReference type="RefSeq" id="WP_056997260.1">
    <property type="nucleotide sequence ID" value="NZ_AYYR01000093.1"/>
</dbReference>
<evidence type="ECO:0000256" key="1">
    <source>
        <dbReference type="ARBA" id="ARBA00004141"/>
    </source>
</evidence>
<feature type="transmembrane region" description="Helical" evidence="5">
    <location>
        <begin position="125"/>
        <end position="145"/>
    </location>
</feature>
<comment type="caution">
    <text evidence="6">The sequence shown here is derived from an EMBL/GenBank/DDBJ whole genome shotgun (WGS) entry which is preliminary data.</text>
</comment>
<organism evidence="6 7">
    <name type="scientific">Secundilactobacillus collinoides DSM 20515 = JCM 1123</name>
    <dbReference type="NCBI Taxonomy" id="1423733"/>
    <lineage>
        <taxon>Bacteria</taxon>
        <taxon>Bacillati</taxon>
        <taxon>Bacillota</taxon>
        <taxon>Bacilli</taxon>
        <taxon>Lactobacillales</taxon>
        <taxon>Lactobacillaceae</taxon>
        <taxon>Secundilactobacillus</taxon>
    </lineage>
</organism>
<dbReference type="InterPro" id="IPR032808">
    <property type="entry name" value="DoxX"/>
</dbReference>
<evidence type="ECO:0000313" key="7">
    <source>
        <dbReference type="Proteomes" id="UP000051845"/>
    </source>
</evidence>
<dbReference type="PATRIC" id="fig|1423733.4.peg.307"/>
<gene>
    <name evidence="6" type="ORF">FC82_GL000283</name>
</gene>
<dbReference type="EMBL" id="AYYR01000093">
    <property type="protein sequence ID" value="KRM74206.1"/>
    <property type="molecule type" value="Genomic_DNA"/>
</dbReference>
<dbReference type="AlphaFoldDB" id="A0A0R2B3V0"/>
<sequence>MIKWLRHSTSGMVVVTLIRLYLGIEWTLDGFEKLTKGFDASGFIGGAIKAPVMNAAGKPAYPLYTSFLKSFALPHIGIFNVVVPCGELLVGLGILFGTLTLTATFFGVVMNLAYLLAGTVSVNPLYLILEFFILAAGFNASKIGLNRWIIPWLRNKWPWLKRSVE</sequence>
<dbReference type="PANTHER" id="PTHR39157:SF1">
    <property type="entry name" value="DOXX FAMILY PROTEIN"/>
    <property type="match status" value="1"/>
</dbReference>
<keyword evidence="4 5" id="KW-0472">Membrane</keyword>
<feature type="transmembrane region" description="Helical" evidence="5">
    <location>
        <begin position="88"/>
        <end position="113"/>
    </location>
</feature>
<evidence type="ECO:0000256" key="3">
    <source>
        <dbReference type="ARBA" id="ARBA00022989"/>
    </source>
</evidence>
<evidence type="ECO:0000256" key="5">
    <source>
        <dbReference type="SAM" id="Phobius"/>
    </source>
</evidence>
<reference evidence="6 7" key="1">
    <citation type="journal article" date="2015" name="Genome Announc.">
        <title>Expanding the biotechnology potential of lactobacilli through comparative genomics of 213 strains and associated genera.</title>
        <authorList>
            <person name="Sun Z."/>
            <person name="Harris H.M."/>
            <person name="McCann A."/>
            <person name="Guo C."/>
            <person name="Argimon S."/>
            <person name="Zhang W."/>
            <person name="Yang X."/>
            <person name="Jeffery I.B."/>
            <person name="Cooney J.C."/>
            <person name="Kagawa T.F."/>
            <person name="Liu W."/>
            <person name="Song Y."/>
            <person name="Salvetti E."/>
            <person name="Wrobel A."/>
            <person name="Rasinkangas P."/>
            <person name="Parkhill J."/>
            <person name="Rea M.C."/>
            <person name="O'Sullivan O."/>
            <person name="Ritari J."/>
            <person name="Douillard F.P."/>
            <person name="Paul Ross R."/>
            <person name="Yang R."/>
            <person name="Briner A.E."/>
            <person name="Felis G.E."/>
            <person name="de Vos W.M."/>
            <person name="Barrangou R."/>
            <person name="Klaenhammer T.R."/>
            <person name="Caufield P.W."/>
            <person name="Cui Y."/>
            <person name="Zhang H."/>
            <person name="O'Toole P.W."/>
        </authorList>
    </citation>
    <scope>NUCLEOTIDE SEQUENCE [LARGE SCALE GENOMIC DNA]</scope>
    <source>
        <strain evidence="6 7">DSM 20515</strain>
    </source>
</reference>
<dbReference type="STRING" id="33960.TY91_00885"/>
<evidence type="ECO:0000256" key="4">
    <source>
        <dbReference type="ARBA" id="ARBA00023136"/>
    </source>
</evidence>
<dbReference type="Pfam" id="PF07681">
    <property type="entry name" value="DoxX"/>
    <property type="match status" value="1"/>
</dbReference>
<evidence type="ECO:0000313" key="6">
    <source>
        <dbReference type="EMBL" id="KRM74206.1"/>
    </source>
</evidence>
<evidence type="ECO:0000256" key="2">
    <source>
        <dbReference type="ARBA" id="ARBA00022692"/>
    </source>
</evidence>
<accession>A0A0R2B3V0</accession>
<dbReference type="Proteomes" id="UP000051845">
    <property type="component" value="Unassembled WGS sequence"/>
</dbReference>
<dbReference type="GO" id="GO:0016020">
    <property type="term" value="C:membrane"/>
    <property type="evidence" value="ECO:0007669"/>
    <property type="project" value="UniProtKB-SubCell"/>
</dbReference>
<comment type="subcellular location">
    <subcellularLocation>
        <location evidence="1">Membrane</location>
        <topology evidence="1">Multi-pass membrane protein</topology>
    </subcellularLocation>
</comment>
<name>A0A0R2B3V0_SECCO</name>
<keyword evidence="2 5" id="KW-0812">Transmembrane</keyword>
<dbReference type="PANTHER" id="PTHR39157">
    <property type="entry name" value="INTEGRAL MEMBRANE PROTEIN-RELATED"/>
    <property type="match status" value="1"/>
</dbReference>